<reference evidence="1" key="2">
    <citation type="journal article" date="2023" name="IMA Fungus">
        <title>Comparative genomic study of the Penicillium genus elucidates a diverse pangenome and 15 lateral gene transfer events.</title>
        <authorList>
            <person name="Petersen C."/>
            <person name="Sorensen T."/>
            <person name="Nielsen M.R."/>
            <person name="Sondergaard T.E."/>
            <person name="Sorensen J.L."/>
            <person name="Fitzpatrick D.A."/>
            <person name="Frisvad J.C."/>
            <person name="Nielsen K.L."/>
        </authorList>
    </citation>
    <scope>NUCLEOTIDE SEQUENCE</scope>
    <source>
        <strain evidence="1">IBT 26290</strain>
    </source>
</reference>
<accession>A0A9W9LG20</accession>
<dbReference type="AlphaFoldDB" id="A0A9W9LG20"/>
<evidence type="ECO:0000313" key="2">
    <source>
        <dbReference type="Proteomes" id="UP001149163"/>
    </source>
</evidence>
<name>A0A9W9LG20_9EURO</name>
<dbReference type="InterPro" id="IPR036291">
    <property type="entry name" value="NAD(P)-bd_dom_sf"/>
</dbReference>
<protein>
    <submittedName>
        <fullName evidence="1">Uncharacterized protein</fullName>
    </submittedName>
</protein>
<keyword evidence="2" id="KW-1185">Reference proteome</keyword>
<dbReference type="GeneID" id="81430498"/>
<gene>
    <name evidence="1" type="ORF">N7482_009198</name>
</gene>
<dbReference type="RefSeq" id="XP_056539028.1">
    <property type="nucleotide sequence ID" value="XM_056691322.1"/>
</dbReference>
<dbReference type="EMBL" id="JAPQKN010000007">
    <property type="protein sequence ID" value="KAJ5152720.1"/>
    <property type="molecule type" value="Genomic_DNA"/>
</dbReference>
<proteinExistence type="predicted"/>
<dbReference type="Gene3D" id="3.40.50.720">
    <property type="entry name" value="NAD(P)-binding Rossmann-like Domain"/>
    <property type="match status" value="1"/>
</dbReference>
<dbReference type="SUPFAM" id="SSF51735">
    <property type="entry name" value="NAD(P)-binding Rossmann-fold domains"/>
    <property type="match status" value="1"/>
</dbReference>
<evidence type="ECO:0000313" key="1">
    <source>
        <dbReference type="EMBL" id="KAJ5152720.1"/>
    </source>
</evidence>
<comment type="caution">
    <text evidence="1">The sequence shown here is derived from an EMBL/GenBank/DDBJ whole genome shotgun (WGS) entry which is preliminary data.</text>
</comment>
<organism evidence="1 2">
    <name type="scientific">Penicillium canariense</name>
    <dbReference type="NCBI Taxonomy" id="189055"/>
    <lineage>
        <taxon>Eukaryota</taxon>
        <taxon>Fungi</taxon>
        <taxon>Dikarya</taxon>
        <taxon>Ascomycota</taxon>
        <taxon>Pezizomycotina</taxon>
        <taxon>Eurotiomycetes</taxon>
        <taxon>Eurotiomycetidae</taxon>
        <taxon>Eurotiales</taxon>
        <taxon>Aspergillaceae</taxon>
        <taxon>Penicillium</taxon>
    </lineage>
</organism>
<dbReference type="Proteomes" id="UP001149163">
    <property type="component" value="Unassembled WGS sequence"/>
</dbReference>
<reference evidence="1" key="1">
    <citation type="submission" date="2022-11" db="EMBL/GenBank/DDBJ databases">
        <authorList>
            <person name="Petersen C."/>
        </authorList>
    </citation>
    <scope>NUCLEOTIDE SEQUENCE</scope>
    <source>
        <strain evidence="1">IBT 26290</strain>
    </source>
</reference>
<sequence length="156" mass="16922">MPLSPAQPGMCPHPSLMRKTNKLTSEQGAFGLGTTILIFREGASVLAADISDASLATALDKVNSIVPPESRSQKVETKGCRRGLDAIFEQCWHRAPEGRGLGECLEDIWNRTMDTSVKGVWYGFKHAVRSFRKHGRKRASVIKTASMVALVGAATP</sequence>